<dbReference type="Gene3D" id="1.10.10.10">
    <property type="entry name" value="Winged helix-like DNA-binding domain superfamily/Winged helix DNA-binding domain"/>
    <property type="match status" value="2"/>
</dbReference>
<dbReference type="Proteomes" id="UP000013307">
    <property type="component" value="Chromosome"/>
</dbReference>
<dbReference type="CDD" id="cd00090">
    <property type="entry name" value="HTH_ARSR"/>
    <property type="match status" value="1"/>
</dbReference>
<dbReference type="InterPro" id="IPR036390">
    <property type="entry name" value="WH_DNA-bd_sf"/>
</dbReference>
<dbReference type="EMBL" id="CP005290">
    <property type="protein sequence ID" value="AGK60099.1"/>
    <property type="molecule type" value="Genomic_DNA"/>
</dbReference>
<gene>
    <name evidence="2" type="ORF">Asulf_00063</name>
</gene>
<dbReference type="InterPro" id="IPR056528">
    <property type="entry name" value="HVO_2833_C"/>
</dbReference>
<dbReference type="RefSeq" id="WP_015589698.1">
    <property type="nucleotide sequence ID" value="NC_021169.1"/>
</dbReference>
<dbReference type="GeneID" id="15391709"/>
<evidence type="ECO:0000313" key="3">
    <source>
        <dbReference type="Proteomes" id="UP000013307"/>
    </source>
</evidence>
<keyword evidence="3" id="KW-1185">Reference proteome</keyword>
<dbReference type="KEGG" id="ast:Asulf_00063"/>
<sequence>MLSRMEVTLLLKLSRERTISQLAKELDISIYRASTLVTSLERKGLVKTGKKGKHKRVSPSDAKPAELFRRLTHKFSHMPLEVILSGKTLALLAVLKAPLGAHEICLRSNLSRSTFYHIVDRLSSYGILGKRKKERKYFLIERYRLFHEFAKEFCDLQNSIKAREFSQDSAVVWGGVGEFILSTREYRGKKAGNFHLTGVERFGDFGLDLIGTGQYHYYYSEKVKELSLENIVTHALLIDFSPRTILYSAVLLLAHRDKISERKLFELGKKYDVSVKNLLGLLEGKEAGRYPYPSIKEVEETFRAYFGEEIWTK</sequence>
<dbReference type="AlphaFoldDB" id="N0B8Z7"/>
<dbReference type="OrthoDB" id="95477at2157"/>
<reference evidence="2 3" key="1">
    <citation type="journal article" date="2013" name="Genome Announc.">
        <title>Complete Genome Sequence of the Thermophilic and Facultatively Chemolithoautotrophic Sulfate Reducer Archaeoglobus sulfaticallidus Strain PM70-1T.</title>
        <authorList>
            <person name="Stokke R."/>
            <person name="Hocking W.P."/>
            <person name="Steinsbu B.O."/>
            <person name="Steen I.H."/>
        </authorList>
    </citation>
    <scope>NUCLEOTIDE SEQUENCE [LARGE SCALE GENOMIC DNA]</scope>
    <source>
        <strain evidence="2">PM70-1</strain>
    </source>
</reference>
<dbReference type="Pfam" id="PF24271">
    <property type="entry name" value="HVO_2833_C"/>
    <property type="match status" value="1"/>
</dbReference>
<protein>
    <recommendedName>
        <fullName evidence="1">HVO-2833 C-terminal domain-containing protein</fullName>
    </recommendedName>
</protein>
<name>N0B8Z7_9EURY</name>
<evidence type="ECO:0000259" key="1">
    <source>
        <dbReference type="Pfam" id="PF24271"/>
    </source>
</evidence>
<dbReference type="HOGENOM" id="CLU_076272_0_0_2"/>
<accession>N0B8Z7</accession>
<dbReference type="SUPFAM" id="SSF46785">
    <property type="entry name" value="Winged helix' DNA-binding domain"/>
    <property type="match status" value="2"/>
</dbReference>
<feature type="domain" description="HVO-2833 C-terminal" evidence="1">
    <location>
        <begin position="192"/>
        <end position="285"/>
    </location>
</feature>
<dbReference type="STRING" id="387631.Asulf_00063"/>
<evidence type="ECO:0000313" key="2">
    <source>
        <dbReference type="EMBL" id="AGK60099.1"/>
    </source>
</evidence>
<proteinExistence type="predicted"/>
<dbReference type="InterPro" id="IPR036388">
    <property type="entry name" value="WH-like_DNA-bd_sf"/>
</dbReference>
<organism evidence="2 3">
    <name type="scientific">Archaeoglobus sulfaticallidus PM70-1</name>
    <dbReference type="NCBI Taxonomy" id="387631"/>
    <lineage>
        <taxon>Archaea</taxon>
        <taxon>Methanobacteriati</taxon>
        <taxon>Methanobacteriota</taxon>
        <taxon>Archaeoglobi</taxon>
        <taxon>Archaeoglobales</taxon>
        <taxon>Archaeoglobaceae</taxon>
        <taxon>Archaeoglobus</taxon>
    </lineage>
</organism>
<dbReference type="InterPro" id="IPR011991">
    <property type="entry name" value="ArsR-like_HTH"/>
</dbReference>
<dbReference type="eggNOG" id="arCOG04518">
    <property type="taxonomic scope" value="Archaea"/>
</dbReference>